<evidence type="ECO:0000313" key="3">
    <source>
        <dbReference type="EMBL" id="NYY92829.1"/>
    </source>
</evidence>
<evidence type="ECO:0000313" key="4">
    <source>
        <dbReference type="EMBL" id="UEM17866.1"/>
    </source>
</evidence>
<keyword evidence="1" id="KW-1133">Transmembrane helix</keyword>
<sequence length="243" mass="26687">MPESNATLDLFGGVFLPEGMKYQPEFLSADEERALLADIEKLPFREFEFRGFTGKSRTISFGRRYDVNGGGLTRTDDMPEFLTALRTRAEALAGPCVSQLPAGPRDRVRARRRHRLAQGSLRLWRCCRHFTALFLHLQTASIVSPTRTLVSPARSAQGQRSMAVGVAPDLSRGVAALVAVAIGVVVWIIHMGPGQVAICLKRTKIVTLTAPKKAAPAVGSRACWSRAVTMCKALRDELDRREA</sequence>
<reference evidence="6 7" key="4">
    <citation type="journal article" date="2022" name="Int. J. Syst. Evol. Microbiol.">
        <title>Strains of Bradyrhizobium barranii sp. nov. associated with legumes native to Canada are symbionts of soybeans and belong to different subspecies (subsp. barranii subsp. nov. and subsp. apii subsp. nov.) and symbiovars (sv. glycinearum and sv. septentrionale).</title>
        <authorList>
            <person name="Bromfield E.S.P."/>
            <person name="Cloutier S."/>
            <person name="Wasai-Hara S."/>
            <person name="Minamisawa K."/>
        </authorList>
    </citation>
    <scope>NUCLEOTIDE SEQUENCE [LARGE SCALE GENOMIC DNA]</scope>
    <source>
        <strain evidence="5 7">144S4</strain>
        <strain evidence="6">323S2</strain>
    </source>
</reference>
<protein>
    <submittedName>
        <fullName evidence="3">Uncharacterized protein</fullName>
    </submittedName>
</protein>
<dbReference type="SUPFAM" id="SSF51197">
    <property type="entry name" value="Clavaminate synthase-like"/>
    <property type="match status" value="1"/>
</dbReference>
<proteinExistence type="predicted"/>
<accession>A0A7Z0QE40</accession>
<dbReference type="EMBL" id="JACBFH010000001">
    <property type="protein sequence ID" value="NYY92829.1"/>
    <property type="molecule type" value="Genomic_DNA"/>
</dbReference>
<dbReference type="EMBL" id="JAGEMI010000001">
    <property type="protein sequence ID" value="MBO1867209.1"/>
    <property type="molecule type" value="Genomic_DNA"/>
</dbReference>
<keyword evidence="1" id="KW-0472">Membrane</keyword>
<name>A0A7Z0QE40_9BRAD</name>
<dbReference type="Proteomes" id="UP000564836">
    <property type="component" value="Chromosome"/>
</dbReference>
<feature type="transmembrane region" description="Helical" evidence="1">
    <location>
        <begin position="170"/>
        <end position="189"/>
    </location>
</feature>
<dbReference type="Proteomes" id="UP000664702">
    <property type="component" value="Chromosome"/>
</dbReference>
<evidence type="ECO:0000256" key="1">
    <source>
        <dbReference type="SAM" id="Phobius"/>
    </source>
</evidence>
<keyword evidence="1" id="KW-0812">Transmembrane</keyword>
<evidence type="ECO:0000313" key="5">
    <source>
        <dbReference type="EMBL" id="UGX99460.1"/>
    </source>
</evidence>
<dbReference type="EMBL" id="CP088280">
    <property type="protein sequence ID" value="UGX99460.1"/>
    <property type="molecule type" value="Genomic_DNA"/>
</dbReference>
<evidence type="ECO:0000313" key="6">
    <source>
        <dbReference type="Proteomes" id="UP000564836"/>
    </source>
</evidence>
<dbReference type="KEGG" id="bban:J4G43_039990"/>
<dbReference type="AlphaFoldDB" id="A0A7Z0QE40"/>
<dbReference type="EMBL" id="CP086136">
    <property type="protein sequence ID" value="UEM17866.1"/>
    <property type="molecule type" value="Genomic_DNA"/>
</dbReference>
<reference evidence="3" key="2">
    <citation type="submission" date="2020-06" db="EMBL/GenBank/DDBJ databases">
        <title>Whole Genome Sequence of Bradyrhizobium sp. Strain 323S2.</title>
        <authorList>
            <person name="Bromfield E.S.P."/>
        </authorList>
    </citation>
    <scope>NUCLEOTIDE SEQUENCE [LARGE SCALE GENOMIC DNA]</scope>
    <source>
        <strain evidence="3">323S2</strain>
    </source>
</reference>
<reference evidence="5 6" key="1">
    <citation type="journal article" date="2017" name="Syst. Appl. Microbiol.">
        <title>Soybeans inoculated with root zone soils of Canadian native legumes harbour diverse and novel Bradyrhizobium spp. that possess agricultural potential.</title>
        <authorList>
            <person name="Bromfield E.S.P."/>
            <person name="Cloutier S."/>
            <person name="Tambong J.T."/>
            <person name="Tran Thi T.V."/>
        </authorList>
    </citation>
    <scope>NUCLEOTIDE SEQUENCE [LARGE SCALE GENOMIC DNA]</scope>
    <source>
        <strain evidence="5 6">323S2</strain>
    </source>
</reference>
<gene>
    <name evidence="5" type="ORF">G6321_00036370</name>
    <name evidence="3" type="ORF">G6321_31930</name>
    <name evidence="4" type="ORF">J4G43_039990</name>
    <name evidence="2" type="ORF">J4G43_41880</name>
</gene>
<evidence type="ECO:0000313" key="7">
    <source>
        <dbReference type="Proteomes" id="UP000664702"/>
    </source>
</evidence>
<reference evidence="2" key="3">
    <citation type="submission" date="2021-03" db="EMBL/GenBank/DDBJ databases">
        <title>Whole Genome Sequence of Bradyrhizobium sp. Strain 144S4.</title>
        <authorList>
            <person name="Bromfield E.S.P."/>
            <person name="Cloutier S."/>
        </authorList>
    </citation>
    <scope>NUCLEOTIDE SEQUENCE [LARGE SCALE GENOMIC DNA]</scope>
    <source>
        <strain evidence="2">144S4</strain>
    </source>
</reference>
<organism evidence="3">
    <name type="scientific">Bradyrhizobium barranii subsp. barranii</name>
    <dbReference type="NCBI Taxonomy" id="2823807"/>
    <lineage>
        <taxon>Bacteria</taxon>
        <taxon>Pseudomonadati</taxon>
        <taxon>Pseudomonadota</taxon>
        <taxon>Alphaproteobacteria</taxon>
        <taxon>Hyphomicrobiales</taxon>
        <taxon>Nitrobacteraceae</taxon>
        <taxon>Bradyrhizobium</taxon>
        <taxon>Bradyrhizobium barranii</taxon>
    </lineage>
</organism>
<dbReference type="RefSeq" id="WP_160300709.1">
    <property type="nucleotide sequence ID" value="NZ_CP086136.1"/>
</dbReference>
<evidence type="ECO:0000313" key="2">
    <source>
        <dbReference type="EMBL" id="MBO1867209.1"/>
    </source>
</evidence>